<reference evidence="2" key="2">
    <citation type="submission" date="2023-01" db="EMBL/GenBank/DDBJ databases">
        <authorList>
            <person name="Sun Q."/>
            <person name="Evtushenko L."/>
        </authorList>
    </citation>
    <scope>NUCLEOTIDE SEQUENCE</scope>
    <source>
        <strain evidence="2">VKM Ac-2007</strain>
    </source>
</reference>
<dbReference type="InterPro" id="IPR014927">
    <property type="entry name" value="PG-bd_2"/>
</dbReference>
<keyword evidence="3" id="KW-1185">Reference proteome</keyword>
<feature type="domain" description="Putative peptidoglycan binding" evidence="1">
    <location>
        <begin position="206"/>
        <end position="263"/>
    </location>
</feature>
<dbReference type="EMBL" id="BSEV01000018">
    <property type="protein sequence ID" value="GLK12718.1"/>
    <property type="molecule type" value="Genomic_DNA"/>
</dbReference>
<dbReference type="RefSeq" id="WP_271221037.1">
    <property type="nucleotide sequence ID" value="NZ_BSEV01000018.1"/>
</dbReference>
<dbReference type="PANTHER" id="PTHR39328:SF1">
    <property type="entry name" value="BLL2871 PROTEIN"/>
    <property type="match status" value="1"/>
</dbReference>
<protein>
    <recommendedName>
        <fullName evidence="1">Putative peptidoglycan binding domain-containing protein</fullName>
    </recommendedName>
</protein>
<proteinExistence type="predicted"/>
<dbReference type="SUPFAM" id="SSF56235">
    <property type="entry name" value="N-terminal nucleophile aminohydrolases (Ntn hydrolases)"/>
    <property type="match status" value="1"/>
</dbReference>
<dbReference type="InterPro" id="IPR010430">
    <property type="entry name" value="DUF1028"/>
</dbReference>
<organism evidence="2 3">
    <name type="scientific">Streptosporangium carneum</name>
    <dbReference type="NCBI Taxonomy" id="47481"/>
    <lineage>
        <taxon>Bacteria</taxon>
        <taxon>Bacillati</taxon>
        <taxon>Actinomycetota</taxon>
        <taxon>Actinomycetes</taxon>
        <taxon>Streptosporangiales</taxon>
        <taxon>Streptosporangiaceae</taxon>
        <taxon>Streptosporangium</taxon>
    </lineage>
</organism>
<reference evidence="2" key="1">
    <citation type="journal article" date="2014" name="Int. J. Syst. Evol. Microbiol.">
        <title>Complete genome sequence of Corynebacterium casei LMG S-19264T (=DSM 44701T), isolated from a smear-ripened cheese.</title>
        <authorList>
            <consortium name="US DOE Joint Genome Institute (JGI-PGF)"/>
            <person name="Walter F."/>
            <person name="Albersmeier A."/>
            <person name="Kalinowski J."/>
            <person name="Ruckert C."/>
        </authorList>
    </citation>
    <scope>NUCLEOTIDE SEQUENCE</scope>
    <source>
        <strain evidence="2">VKM Ac-2007</strain>
    </source>
</reference>
<dbReference type="Proteomes" id="UP001143474">
    <property type="component" value="Unassembled WGS sequence"/>
</dbReference>
<evidence type="ECO:0000313" key="2">
    <source>
        <dbReference type="EMBL" id="GLK12718.1"/>
    </source>
</evidence>
<dbReference type="PANTHER" id="PTHR39328">
    <property type="entry name" value="BLL2871 PROTEIN"/>
    <property type="match status" value="1"/>
</dbReference>
<comment type="caution">
    <text evidence="2">The sequence shown here is derived from an EMBL/GenBank/DDBJ whole genome shotgun (WGS) entry which is preliminary data.</text>
</comment>
<evidence type="ECO:0000313" key="3">
    <source>
        <dbReference type="Proteomes" id="UP001143474"/>
    </source>
</evidence>
<dbReference type="Pfam" id="PF06267">
    <property type="entry name" value="DUF1028"/>
    <property type="match status" value="1"/>
</dbReference>
<dbReference type="InterPro" id="IPR029055">
    <property type="entry name" value="Ntn_hydrolases_N"/>
</dbReference>
<dbReference type="Pfam" id="PF08823">
    <property type="entry name" value="PG_binding_2"/>
    <property type="match status" value="1"/>
</dbReference>
<accession>A0A9W6MGA9</accession>
<sequence>MTFSIVARSGDAYGVTVASKFLGAGALVPAAEAGAGALATQAWANVAFRPQGLAMLRTGVRAQDVVAGLTAADPGRAHRQLGVVGPEGEGATFTGEECLDWAGGAAGDGYAVQGNMLTGPEVVEAMESAWLASAELPFARRLAAARAAGDAAGGDRRGRQSAALYVVEAGAGYAGWGDVACDLRVDDHPDPAAELGRLLGIHELLFGKPDPAALLEVGGELAEEIEARVKQLGYATLDQWAGVENLEGRLVEGRIDPVVLSHLRAAGER</sequence>
<dbReference type="AlphaFoldDB" id="A0A9W6MGA9"/>
<gene>
    <name evidence="2" type="ORF">GCM10017600_61280</name>
</gene>
<name>A0A9W6MGA9_9ACTN</name>
<dbReference type="Gene3D" id="3.60.20.10">
    <property type="entry name" value="Glutamine Phosphoribosylpyrophosphate, subunit 1, domain 1"/>
    <property type="match status" value="1"/>
</dbReference>
<evidence type="ECO:0000259" key="1">
    <source>
        <dbReference type="Pfam" id="PF08823"/>
    </source>
</evidence>